<feature type="transmembrane region" description="Helical" evidence="1">
    <location>
        <begin position="97"/>
        <end position="130"/>
    </location>
</feature>
<proteinExistence type="predicted"/>
<sequence length="502" mass="53338">MALLPLYGVWALWLATGGGDLAAQIAWAQFARAHPDSAYNLSWYGGMHVANYSLLTPLLMGWAGLRAVAVSAGLGATWALTAVMCRAPGVQAPLWPALLGGVAVWCNVACGRVTFAVGLAAAALALLWASSAPVRTVRTACAAGVATAASPLAGLFLCVVSVAYLLRRSPRAGWSLLLPTAAVQAVVVAAFPFWGEQPLQAPAALVPLGTCIVALLVTPRSWGLARTATAVYGAGVVAVCLVAGPVGSNIERLGVIAGAPFMLAARLSTPARHQYRTAALTSATVLLSVWILGKTAYDLSLYTPVPDWATHTRPLTKTLHRLGADRSRIEVLPARDHREAWLLGRDFHLARGWNRQLDVTRGRLFYDGTLTAATYRSWLDHRAVSHVVLHSGRPDGPAEAEAALIRSHPTWLRKVWSDAHWTVYAVDSPVPLVSAPARVLHTDSSAIVLAADKPATYTLRLPYSPRLRVDGGALLAPAGDFTRVTTTRPGPHTIHSHYLSSP</sequence>
<dbReference type="Proteomes" id="UP001596222">
    <property type="component" value="Unassembled WGS sequence"/>
</dbReference>
<feature type="transmembrane region" description="Helical" evidence="1">
    <location>
        <begin position="57"/>
        <end position="85"/>
    </location>
</feature>
<keyword evidence="1" id="KW-1133">Transmembrane helix</keyword>
<keyword evidence="3" id="KW-1185">Reference proteome</keyword>
<feature type="transmembrane region" description="Helical" evidence="1">
    <location>
        <begin position="199"/>
        <end position="217"/>
    </location>
</feature>
<feature type="transmembrane region" description="Helical" evidence="1">
    <location>
        <begin position="173"/>
        <end position="193"/>
    </location>
</feature>
<keyword evidence="1" id="KW-0472">Membrane</keyword>
<accession>A0ABV9ZWN8</accession>
<feature type="transmembrane region" description="Helical" evidence="1">
    <location>
        <begin position="142"/>
        <end position="166"/>
    </location>
</feature>
<organism evidence="2 3">
    <name type="scientific">Streptomyces aureoversilis</name>
    <dbReference type="NCBI Taxonomy" id="67277"/>
    <lineage>
        <taxon>Bacteria</taxon>
        <taxon>Bacillati</taxon>
        <taxon>Actinomycetota</taxon>
        <taxon>Actinomycetes</taxon>
        <taxon>Kitasatosporales</taxon>
        <taxon>Streptomycetaceae</taxon>
        <taxon>Streptomyces</taxon>
    </lineage>
</organism>
<protein>
    <recommendedName>
        <fullName evidence="4">Integral membrane protein</fullName>
    </recommendedName>
</protein>
<gene>
    <name evidence="2" type="ORF">ACFPP6_09685</name>
</gene>
<evidence type="ECO:0000256" key="1">
    <source>
        <dbReference type="SAM" id="Phobius"/>
    </source>
</evidence>
<dbReference type="EMBL" id="JBHSKJ010000004">
    <property type="protein sequence ID" value="MFC5144939.1"/>
    <property type="molecule type" value="Genomic_DNA"/>
</dbReference>
<name>A0ABV9ZWN8_9ACTN</name>
<evidence type="ECO:0008006" key="4">
    <source>
        <dbReference type="Google" id="ProtNLM"/>
    </source>
</evidence>
<evidence type="ECO:0000313" key="2">
    <source>
        <dbReference type="EMBL" id="MFC5144939.1"/>
    </source>
</evidence>
<comment type="caution">
    <text evidence="2">The sequence shown here is derived from an EMBL/GenBank/DDBJ whole genome shotgun (WGS) entry which is preliminary data.</text>
</comment>
<feature type="transmembrane region" description="Helical" evidence="1">
    <location>
        <begin position="224"/>
        <end position="244"/>
    </location>
</feature>
<evidence type="ECO:0000313" key="3">
    <source>
        <dbReference type="Proteomes" id="UP001596222"/>
    </source>
</evidence>
<keyword evidence="1" id="KW-0812">Transmembrane</keyword>
<reference evidence="3" key="1">
    <citation type="journal article" date="2019" name="Int. J. Syst. Evol. Microbiol.">
        <title>The Global Catalogue of Microorganisms (GCM) 10K type strain sequencing project: providing services to taxonomists for standard genome sequencing and annotation.</title>
        <authorList>
            <consortium name="The Broad Institute Genomics Platform"/>
            <consortium name="The Broad Institute Genome Sequencing Center for Infectious Disease"/>
            <person name="Wu L."/>
            <person name="Ma J."/>
        </authorList>
    </citation>
    <scope>NUCLEOTIDE SEQUENCE [LARGE SCALE GENOMIC DNA]</scope>
    <source>
        <strain evidence="3">CGMCC 4.1641</strain>
    </source>
</reference>
<dbReference type="RefSeq" id="WP_382039117.1">
    <property type="nucleotide sequence ID" value="NZ_JBHSKJ010000004.1"/>
</dbReference>